<keyword evidence="1" id="KW-0472">Membrane</keyword>
<evidence type="ECO:0000256" key="1">
    <source>
        <dbReference type="SAM" id="Phobius"/>
    </source>
</evidence>
<accession>A0A4S4G0G1</accession>
<name>A0A4S4G0G1_9MICO</name>
<keyword evidence="3" id="KW-1185">Reference proteome</keyword>
<feature type="transmembrane region" description="Helical" evidence="1">
    <location>
        <begin position="41"/>
        <end position="64"/>
    </location>
</feature>
<dbReference type="EMBL" id="SSSN01000002">
    <property type="protein sequence ID" value="THG36121.1"/>
    <property type="molecule type" value="Genomic_DNA"/>
</dbReference>
<comment type="caution">
    <text evidence="2">The sequence shown here is derived from an EMBL/GenBank/DDBJ whole genome shotgun (WGS) entry which is preliminary data.</text>
</comment>
<protein>
    <submittedName>
        <fullName evidence="2">Uncharacterized protein</fullName>
    </submittedName>
</protein>
<feature type="transmembrane region" description="Helical" evidence="1">
    <location>
        <begin position="15"/>
        <end position="35"/>
    </location>
</feature>
<dbReference type="RefSeq" id="WP_136421334.1">
    <property type="nucleotide sequence ID" value="NZ_SSSN01000002.1"/>
</dbReference>
<evidence type="ECO:0000313" key="3">
    <source>
        <dbReference type="Proteomes" id="UP000307380"/>
    </source>
</evidence>
<organism evidence="2 3">
    <name type="scientific">Orlajensenia flava</name>
    <dbReference type="NCBI Taxonomy" id="2565934"/>
    <lineage>
        <taxon>Bacteria</taxon>
        <taxon>Bacillati</taxon>
        <taxon>Actinomycetota</taxon>
        <taxon>Actinomycetes</taxon>
        <taxon>Micrococcales</taxon>
        <taxon>Microbacteriaceae</taxon>
        <taxon>Orlajensenia</taxon>
    </lineage>
</organism>
<reference evidence="2 3" key="1">
    <citation type="submission" date="2019-04" db="EMBL/GenBank/DDBJ databases">
        <authorList>
            <person name="Jiang L."/>
        </authorList>
    </citation>
    <scope>NUCLEOTIDE SEQUENCE [LARGE SCALE GENOMIC DNA]</scope>
    <source>
        <strain evidence="2 3">YIM 131861</strain>
    </source>
</reference>
<dbReference type="Proteomes" id="UP000307380">
    <property type="component" value="Unassembled WGS sequence"/>
</dbReference>
<evidence type="ECO:0000313" key="2">
    <source>
        <dbReference type="EMBL" id="THG36121.1"/>
    </source>
</evidence>
<gene>
    <name evidence="2" type="ORF">E6C70_00830</name>
</gene>
<sequence>MDKSKMADAQTRKTFASATVGMGLIGAVLFLVLAVSGYKTWVNVALGIGCLALAGLGAYLYALARKS</sequence>
<proteinExistence type="predicted"/>
<dbReference type="AlphaFoldDB" id="A0A4S4G0G1"/>
<keyword evidence="1" id="KW-0812">Transmembrane</keyword>
<keyword evidence="1" id="KW-1133">Transmembrane helix</keyword>